<dbReference type="SMART" id="SM00220">
    <property type="entry name" value="S_TKc"/>
    <property type="match status" value="1"/>
</dbReference>
<dbReference type="AlphaFoldDB" id="A0A0N5A8J3"/>
<feature type="binding site" evidence="6">
    <location>
        <position position="283"/>
    </location>
    <ligand>
        <name>ATP</name>
        <dbReference type="ChEBI" id="CHEBI:30616"/>
    </ligand>
</feature>
<evidence type="ECO:0000259" key="8">
    <source>
        <dbReference type="SMART" id="SM00220"/>
    </source>
</evidence>
<dbReference type="InterPro" id="IPR011009">
    <property type="entry name" value="Kinase-like_dom_sf"/>
</dbReference>
<dbReference type="Pfam" id="PF18101">
    <property type="entry name" value="Pan3_CK"/>
    <property type="match status" value="1"/>
</dbReference>
<feature type="binding site" evidence="6">
    <location>
        <begin position="406"/>
        <end position="407"/>
    </location>
    <ligand>
        <name>ATP</name>
        <dbReference type="ChEBI" id="CHEBI:30616"/>
    </ligand>
</feature>
<dbReference type="SUPFAM" id="SSF56112">
    <property type="entry name" value="Protein kinase-like (PK-like)"/>
    <property type="match status" value="1"/>
</dbReference>
<evidence type="ECO:0000313" key="10">
    <source>
        <dbReference type="WBParaSite" id="SMUV_0000039301-mRNA-1"/>
    </source>
</evidence>
<dbReference type="GO" id="GO:0006397">
    <property type="term" value="P:mRNA processing"/>
    <property type="evidence" value="ECO:0007669"/>
    <property type="project" value="UniProtKB-KW"/>
</dbReference>
<feature type="compositionally biased region" description="Polar residues" evidence="7">
    <location>
        <begin position="111"/>
        <end position="125"/>
    </location>
</feature>
<dbReference type="FunFam" id="1.10.287.3700:FF:000001">
    <property type="entry name" value="PAN2-PAN3 deadenylation complex subunit PAN3"/>
    <property type="match status" value="1"/>
</dbReference>
<comment type="similarity">
    <text evidence="6">Belongs to the protein kinase superfamily. PAN3 family.</text>
</comment>
<dbReference type="WBParaSite" id="SMUV_0000039301-mRNA-1">
    <property type="protein sequence ID" value="SMUV_0000039301-mRNA-1"/>
    <property type="gene ID" value="SMUV_0000039301"/>
</dbReference>
<evidence type="ECO:0000256" key="1">
    <source>
        <dbReference type="ARBA" id="ARBA00022490"/>
    </source>
</evidence>
<keyword evidence="4 6" id="KW-0067">ATP-binding</keyword>
<keyword evidence="3 6" id="KW-0547">Nucleotide-binding</keyword>
<dbReference type="Gene3D" id="1.20.5.5160">
    <property type="match status" value="1"/>
</dbReference>
<comment type="domain">
    <text evidence="6">The pseudokinase domain, the coiled-coil (CC), and C-terminal knob domain (CK) form a structural unit (PKC) that forms an extensive high-affinity interaction surface for PAN2.</text>
</comment>
<evidence type="ECO:0000256" key="3">
    <source>
        <dbReference type="ARBA" id="ARBA00022741"/>
    </source>
</evidence>
<accession>A0A0N5A8J3</accession>
<proteinExistence type="inferred from homology"/>
<evidence type="ECO:0000313" key="9">
    <source>
        <dbReference type="Proteomes" id="UP000046393"/>
    </source>
</evidence>
<dbReference type="Gene3D" id="1.10.510.10">
    <property type="entry name" value="Transferase(Phosphotransferase) domain 1"/>
    <property type="match status" value="1"/>
</dbReference>
<feature type="compositionally biased region" description="Low complexity" evidence="7">
    <location>
        <begin position="91"/>
        <end position="110"/>
    </location>
</feature>
<evidence type="ECO:0000256" key="2">
    <source>
        <dbReference type="ARBA" id="ARBA00022664"/>
    </source>
</evidence>
<dbReference type="GO" id="GO:0010606">
    <property type="term" value="P:positive regulation of cytoplasmic mRNA processing body assembly"/>
    <property type="evidence" value="ECO:0007669"/>
    <property type="project" value="UniProtKB-UniRule"/>
</dbReference>
<dbReference type="HAMAP" id="MF_03181">
    <property type="entry name" value="PAN3"/>
    <property type="match status" value="1"/>
</dbReference>
<evidence type="ECO:0000256" key="6">
    <source>
        <dbReference type="HAMAP-Rule" id="MF_03181"/>
    </source>
</evidence>
<dbReference type="GO" id="GO:0031251">
    <property type="term" value="C:PAN complex"/>
    <property type="evidence" value="ECO:0007669"/>
    <property type="project" value="UniProtKB-UniRule"/>
</dbReference>
<keyword evidence="2 6" id="KW-0507">mRNA processing</keyword>
<feature type="region of interest" description="Knob domain" evidence="6">
    <location>
        <begin position="546"/>
        <end position="654"/>
    </location>
</feature>
<name>A0A0N5A8J3_9BILA</name>
<protein>
    <recommendedName>
        <fullName evidence="6">PAN2-PAN3 deadenylation complex subunit PAN3</fullName>
    </recommendedName>
    <alternativeName>
        <fullName evidence="6">PAB1P-dependent poly(A)-specific ribonuclease</fullName>
    </alternativeName>
    <alternativeName>
        <fullName evidence="6">Poly(A)-nuclease deadenylation complex subunit 3</fullName>
        <shortName evidence="6">PAN deadenylation complex subunit 3</shortName>
    </alternativeName>
</protein>
<feature type="region of interest" description="Disordered" evidence="7">
    <location>
        <begin position="91"/>
        <end position="140"/>
    </location>
</feature>
<gene>
    <name evidence="6" type="primary">PAN3</name>
</gene>
<dbReference type="GO" id="GO:0005524">
    <property type="term" value="F:ATP binding"/>
    <property type="evidence" value="ECO:0007669"/>
    <property type="project" value="UniProtKB-UniRule"/>
</dbReference>
<evidence type="ECO:0000256" key="5">
    <source>
        <dbReference type="ARBA" id="ARBA00023054"/>
    </source>
</evidence>
<evidence type="ECO:0000256" key="7">
    <source>
        <dbReference type="SAM" id="MobiDB-lite"/>
    </source>
</evidence>
<dbReference type="InterPro" id="IPR000719">
    <property type="entry name" value="Prot_kinase_dom"/>
</dbReference>
<comment type="caution">
    <text evidence="6">Lacks conserved residue(s) required for the propagation of feature annotation.</text>
</comment>
<sequence length="654" mass="72552">MQSGNDMFVGYDQVQSTVPAGSRLAQYLHGTSTQSSTRPIAWDNPLVNRYSLNPPYSIAAPNPAVPTSNVPSFVQSFAQLNLGGDKDLSMSPYSMASSSQRSSNFATSSSHGLTSSPAVSDSLRSSGHVVQATDTSPAPNYMQENFNGTTYFFPQGQNAVVDQQRSENQEDHVHIDNMGGFLYRAPPPNVGRFKTKGTTLSTYFTAPELRYELISRQLAISSHADVSAYPDLPQNIEQYHELVPLENNNLHFSTGSEKSVFGNHATTVYKAINARDGMPYCIRRIHNVRITQPKQITLAENWKKLVQVNVVQLRDVLITKQFGDTSLLFVYDYHPMSETLRARHFDNQLNGLNANFSAGGKTLNALSNMIGAGVQESVLWTYVVQLSSALRTIHGSGMAARTIDLTKIIVFSKTKLMLSSCGILDVIAPDSTHNAIQHQQQEDLIALGRLLAVLACNSPHAARREMLPATLQIIQQHYSNDMKNLIALLLNPGNRRNINEIMPMIGARFYNQVENMQVKADLLENELSKELENGRLFRLLCKICCIIDRPDIQMGMAWSETGDRFLLKLFREYLFHQVTENGKPWIDMAHIITCLNKLDAGYPEKIQLVSSDGDNVLIVSYGELKQCVENSFRELTTAAAPSALAPLIPIVGPR</sequence>
<organism evidence="9 10">
    <name type="scientific">Syphacia muris</name>
    <dbReference type="NCBI Taxonomy" id="451379"/>
    <lineage>
        <taxon>Eukaryota</taxon>
        <taxon>Metazoa</taxon>
        <taxon>Ecdysozoa</taxon>
        <taxon>Nematoda</taxon>
        <taxon>Chromadorea</taxon>
        <taxon>Rhabditida</taxon>
        <taxon>Spirurina</taxon>
        <taxon>Oxyuridomorpha</taxon>
        <taxon>Oxyuroidea</taxon>
        <taxon>Oxyuridae</taxon>
        <taxon>Syphacia</taxon>
    </lineage>
</organism>
<keyword evidence="5 6" id="KW-0175">Coiled coil</keyword>
<dbReference type="GO" id="GO:0004672">
    <property type="term" value="F:protein kinase activity"/>
    <property type="evidence" value="ECO:0007669"/>
    <property type="project" value="InterPro"/>
</dbReference>
<dbReference type="InterPro" id="IPR041332">
    <property type="entry name" value="Pan3_CK"/>
</dbReference>
<dbReference type="Proteomes" id="UP000046393">
    <property type="component" value="Unplaced"/>
</dbReference>
<comment type="domain">
    <text evidence="6">Contains a pseudokinase domain. The protein kinase domain is predicted to be catalytically inactive because some of the residues important for catalytic activity are substituted and it lacks the equivalent of the binding site for a peptide substrate. However, it has retained an ATP-binding site and ATP-binding is required for mRNA degradation, stimulating the activity of the PAN2 nuclease in vitro. The nucleotide-binding site is juxtaposed to the RNase active site of PAN2 in the complex and may actually bind nucleosides of a poly(A) RNA rather than ATP, feeding the poly(A)-tail to the active site of the deadenylase and thus increasing the efficiency with which this distributive enzyme degrades oligo(A) RNAs.</text>
</comment>
<feature type="binding site" evidence="6">
    <location>
        <begin position="332"/>
        <end position="339"/>
    </location>
    <ligand>
        <name>ATP</name>
        <dbReference type="ChEBI" id="CHEBI:30616"/>
    </ligand>
</feature>
<dbReference type="GO" id="GO:0008143">
    <property type="term" value="F:poly(A) binding"/>
    <property type="evidence" value="ECO:0007669"/>
    <property type="project" value="TreeGrafter"/>
</dbReference>
<comment type="subunit">
    <text evidence="6">Homodimer. Forms a heterotrimer with a catalytic subunit PAN2 to form the poly(A)-nuclease (PAN) deadenylation complex. Interacts (via PAM-2 motif) with poly(A)-binding protein (via PABC domain), conferring substrate specificity of the enzyme complex.</text>
</comment>
<comment type="function">
    <text evidence="6">Regulatory subunit of the poly(A)-nuclease (PAN) deadenylation complex, one of two cytoplasmic mRNA deadenylases involved in general and miRNA-mediated mRNA turnover. PAN specifically shortens poly(A) tails of RNA and the activity is stimulated by poly(A)-binding protein (PABP). PAN deadenylation is followed by rapid degradation of the shortened mRNA tails by the CCR4-NOT complex. Deadenylated mRNAs are then degraded by two alternative mechanisms, namely exosome-mediated 3'-5' exonucleolytic degradation, or deadenlyation-dependent mRNA decaping and subsequent 5'-3' exonucleolytic degradation by XRN1. PAN3 acts as a positive regulator for PAN activity, recruiting the catalytic subunit PAN2 to mRNA via its interaction with RNA and PABP, and to miRNA targets via its interaction with GW182 family proteins.</text>
</comment>
<comment type="subcellular location">
    <subcellularLocation>
        <location evidence="6">Cytoplasm</location>
        <location evidence="6">P-body</location>
    </subcellularLocation>
</comment>
<evidence type="ECO:0000256" key="4">
    <source>
        <dbReference type="ARBA" id="ARBA00022840"/>
    </source>
</evidence>
<dbReference type="PANTHER" id="PTHR12272:SF11">
    <property type="entry name" value="PAN2-PAN3 DEADENYLATION COMPLEX SUBUNIT PAN3"/>
    <property type="match status" value="1"/>
</dbReference>
<dbReference type="GO" id="GO:0000289">
    <property type="term" value="P:nuclear-transcribed mRNA poly(A) tail shortening"/>
    <property type="evidence" value="ECO:0007669"/>
    <property type="project" value="UniProtKB-UniRule"/>
</dbReference>
<dbReference type="STRING" id="451379.A0A0N5A8J3"/>
<feature type="coiled-coil region" evidence="6">
    <location>
        <begin position="507"/>
        <end position="545"/>
    </location>
</feature>
<feature type="domain" description="Protein kinase" evidence="8">
    <location>
        <begin position="267"/>
        <end position="505"/>
    </location>
</feature>
<comment type="domain">
    <text evidence="6">The N-terminal zinc finger binds to poly(A) RNA.</text>
</comment>
<keyword evidence="1 6" id="KW-0963">Cytoplasm</keyword>
<dbReference type="PANTHER" id="PTHR12272">
    <property type="entry name" value="DEADENYLATION COMPLEX SUBUNIT PAN3"/>
    <property type="match status" value="1"/>
</dbReference>
<keyword evidence="9" id="KW-1185">Reference proteome</keyword>
<dbReference type="InterPro" id="IPR030844">
    <property type="entry name" value="PAN3"/>
</dbReference>
<dbReference type="Gene3D" id="1.10.287.3700">
    <property type="match status" value="1"/>
</dbReference>
<dbReference type="GO" id="GO:0000932">
    <property type="term" value="C:P-body"/>
    <property type="evidence" value="ECO:0007669"/>
    <property type="project" value="UniProtKB-SubCell"/>
</dbReference>
<reference evidence="10" key="1">
    <citation type="submission" date="2017-02" db="UniProtKB">
        <authorList>
            <consortium name="WormBaseParasite"/>
        </authorList>
    </citation>
    <scope>IDENTIFICATION</scope>
</reference>